<evidence type="ECO:0000313" key="2">
    <source>
        <dbReference type="Proteomes" id="UP000033699"/>
    </source>
</evidence>
<organism evidence="1 2">
    <name type="scientific">Streptomyces rubellomurinus (strain ATCC 31215)</name>
    <dbReference type="NCBI Taxonomy" id="359131"/>
    <lineage>
        <taxon>Bacteria</taxon>
        <taxon>Bacillati</taxon>
        <taxon>Actinomycetota</taxon>
        <taxon>Actinomycetes</taxon>
        <taxon>Kitasatosporales</taxon>
        <taxon>Streptomycetaceae</taxon>
        <taxon>Streptomyces</taxon>
    </lineage>
</organism>
<accession>A0A0F2TG31</accession>
<dbReference type="Proteomes" id="UP000033699">
    <property type="component" value="Unassembled WGS sequence"/>
</dbReference>
<proteinExistence type="predicted"/>
<protein>
    <submittedName>
        <fullName evidence="1">Uncharacterized protein</fullName>
    </submittedName>
</protein>
<dbReference type="EMBL" id="JZKH01000039">
    <property type="protein sequence ID" value="KJS60667.1"/>
    <property type="molecule type" value="Genomic_DNA"/>
</dbReference>
<sequence>MTADSGTARAPRLLGLHVVFGSRARAPYADYECPCGHRDAAMGEAAVIRLVRVTGPAHLMICPLRLREDSR</sequence>
<comment type="caution">
    <text evidence="1">The sequence shown here is derived from an EMBL/GenBank/DDBJ whole genome shotgun (WGS) entry which is preliminary data.</text>
</comment>
<evidence type="ECO:0000313" key="1">
    <source>
        <dbReference type="EMBL" id="KJS60667.1"/>
    </source>
</evidence>
<dbReference type="PATRIC" id="fig|359131.3.peg.4628"/>
<gene>
    <name evidence="1" type="ORF">VM95_19835</name>
</gene>
<keyword evidence="2" id="KW-1185">Reference proteome</keyword>
<reference evidence="1 2" key="1">
    <citation type="submission" date="2015-02" db="EMBL/GenBank/DDBJ databases">
        <authorList>
            <person name="Ju K.-S."/>
            <person name="Doroghazi J.R."/>
            <person name="Metcalf W."/>
        </authorList>
    </citation>
    <scope>NUCLEOTIDE SEQUENCE [LARGE SCALE GENOMIC DNA]</scope>
    <source>
        <strain evidence="1 2">ATCC 31215</strain>
    </source>
</reference>
<name>A0A0F2TG31_STRR3</name>
<dbReference type="AlphaFoldDB" id="A0A0F2TG31"/>